<dbReference type="Gene3D" id="3.40.50.300">
    <property type="entry name" value="P-loop containing nucleotide triphosphate hydrolases"/>
    <property type="match status" value="1"/>
</dbReference>
<dbReference type="InterPro" id="IPR035412">
    <property type="entry name" value="Terminase_L_N"/>
</dbReference>
<reference evidence="3" key="1">
    <citation type="journal article" date="2019" name="Int. J. Syst. Evol. Microbiol.">
        <title>The Global Catalogue of Microorganisms (GCM) 10K type strain sequencing project: providing services to taxonomists for standard genome sequencing and annotation.</title>
        <authorList>
            <consortium name="The Broad Institute Genomics Platform"/>
            <consortium name="The Broad Institute Genome Sequencing Center for Infectious Disease"/>
            <person name="Wu L."/>
            <person name="Ma J."/>
        </authorList>
    </citation>
    <scope>NUCLEOTIDE SEQUENCE [LARGE SCALE GENOMIC DNA]</scope>
    <source>
        <strain evidence="3">CGMCC 1.15461</strain>
    </source>
</reference>
<organism evidence="2 3">
    <name type="scientific">Flavobacterium suaedae</name>
    <dbReference type="NCBI Taxonomy" id="1767027"/>
    <lineage>
        <taxon>Bacteria</taxon>
        <taxon>Pseudomonadati</taxon>
        <taxon>Bacteroidota</taxon>
        <taxon>Flavobacteriia</taxon>
        <taxon>Flavobacteriales</taxon>
        <taxon>Flavobacteriaceae</taxon>
        <taxon>Flavobacterium</taxon>
    </lineage>
</organism>
<sequence length="443" mass="51154">MKLLLKQEHAIYYLKDTVTEEVLYGGAAGGGKSALGCLWLMEMCQKYPGTRWLLGRSKLKNLKETTLNTFFELSGKLQLHKQFQYKAQENTIKWNNGSEILLKDLFHYPSDPNFDSLGSLEITGAFIDECNQVNYYAWQIVKSRIRYKLSQHGLIPKILGSCNPSKNWTYKEFYKPYRENNLPHYRRFVQSLPTDNPHLHPSYLKSLLRLDKNSRERLYFGNWEYDDDPAALIDHDAIADYFSPAHIQPEGLKYLTIDVARKGKDKTIFRVWHGWLCVHRSAIARSGLDEVVTHARKLQEKYNIALSNTIADEDGVGGGVVDFLKCKGFVNNSSPLEMKENGVYIKPNFENLKSQCSIKMAEMISARLAGELCDNDEVLQATMEEMEQVKLRDIDKDGKQSIVPKERVKELIGRSPDEWDSIMMRYWFALRKDYRARVRVAAP</sequence>
<protein>
    <recommendedName>
        <fullName evidence="1">Phage terminase large subunit N-terminal domain-containing protein</fullName>
    </recommendedName>
</protein>
<evidence type="ECO:0000259" key="1">
    <source>
        <dbReference type="Pfam" id="PF04466"/>
    </source>
</evidence>
<accession>A0ABQ1K4H8</accession>
<dbReference type="InterPro" id="IPR027417">
    <property type="entry name" value="P-loop_NTPase"/>
</dbReference>
<proteinExistence type="predicted"/>
<comment type="caution">
    <text evidence="2">The sequence shown here is derived from an EMBL/GenBank/DDBJ whole genome shotgun (WGS) entry which is preliminary data.</text>
</comment>
<evidence type="ECO:0000313" key="2">
    <source>
        <dbReference type="EMBL" id="GGB84085.1"/>
    </source>
</evidence>
<dbReference type="Gene3D" id="3.30.420.240">
    <property type="match status" value="1"/>
</dbReference>
<name>A0ABQ1K4H8_9FLAO</name>
<evidence type="ECO:0000313" key="3">
    <source>
        <dbReference type="Proteomes" id="UP000615760"/>
    </source>
</evidence>
<feature type="domain" description="Phage terminase large subunit N-terminal" evidence="1">
    <location>
        <begin position="21"/>
        <end position="214"/>
    </location>
</feature>
<dbReference type="RefSeq" id="WP_188621663.1">
    <property type="nucleotide sequence ID" value="NZ_BMJE01000007.1"/>
</dbReference>
<dbReference type="EMBL" id="BMJE01000007">
    <property type="protein sequence ID" value="GGB84085.1"/>
    <property type="molecule type" value="Genomic_DNA"/>
</dbReference>
<dbReference type="Proteomes" id="UP000615760">
    <property type="component" value="Unassembled WGS sequence"/>
</dbReference>
<dbReference type="Pfam" id="PF04466">
    <property type="entry name" value="Terminase_3"/>
    <property type="match status" value="1"/>
</dbReference>
<gene>
    <name evidence="2" type="ORF">GCM10007424_25120</name>
</gene>
<keyword evidence="3" id="KW-1185">Reference proteome</keyword>